<sequence>MKPFTLCVLALSLGGCHLSRARPQAPLAPPEVANSIQFPSWTRDASIIVEGHQLKALQIALEDYLHPGTSPPKDADAMTRCLHSLDTYDAWLVRGERMTFVHFTPNEAERCGLKPEVMDPGASYAISDDGVILKRD</sequence>
<dbReference type="Proteomes" id="UP000315369">
    <property type="component" value="Unassembled WGS sequence"/>
</dbReference>
<gene>
    <name evidence="1" type="ORF">FJV41_32085</name>
</gene>
<name>A0A540WS67_9BACT</name>
<organism evidence="1 2">
    <name type="scientific">Myxococcus llanfairpwllgwyngyllgogerychwyrndrobwllllantysiliogogogochensis</name>
    <dbReference type="NCBI Taxonomy" id="2590453"/>
    <lineage>
        <taxon>Bacteria</taxon>
        <taxon>Pseudomonadati</taxon>
        <taxon>Myxococcota</taxon>
        <taxon>Myxococcia</taxon>
        <taxon>Myxococcales</taxon>
        <taxon>Cystobacterineae</taxon>
        <taxon>Myxococcaceae</taxon>
        <taxon>Myxococcus</taxon>
    </lineage>
</organism>
<dbReference type="OrthoDB" id="5383382at2"/>
<dbReference type="AlphaFoldDB" id="A0A540WS67"/>
<reference evidence="1 2" key="1">
    <citation type="submission" date="2019-06" db="EMBL/GenBank/DDBJ databases">
        <authorList>
            <person name="Livingstone P."/>
            <person name="Whitworth D."/>
        </authorList>
    </citation>
    <scope>NUCLEOTIDE SEQUENCE [LARGE SCALE GENOMIC DNA]</scope>
    <source>
        <strain evidence="1 2">AM401</strain>
    </source>
</reference>
<evidence type="ECO:0000313" key="1">
    <source>
        <dbReference type="EMBL" id="TQF11849.1"/>
    </source>
</evidence>
<protein>
    <recommendedName>
        <fullName evidence="3">Lipoprotein</fullName>
    </recommendedName>
</protein>
<evidence type="ECO:0008006" key="3">
    <source>
        <dbReference type="Google" id="ProtNLM"/>
    </source>
</evidence>
<dbReference type="PROSITE" id="PS51257">
    <property type="entry name" value="PROKAR_LIPOPROTEIN"/>
    <property type="match status" value="1"/>
</dbReference>
<proteinExistence type="predicted"/>
<comment type="caution">
    <text evidence="1">The sequence shown here is derived from an EMBL/GenBank/DDBJ whole genome shotgun (WGS) entry which is preliminary data.</text>
</comment>
<keyword evidence="2" id="KW-1185">Reference proteome</keyword>
<evidence type="ECO:0000313" key="2">
    <source>
        <dbReference type="Proteomes" id="UP000315369"/>
    </source>
</evidence>
<dbReference type="RefSeq" id="WP_141646407.1">
    <property type="nucleotide sequence ID" value="NZ_VIFM01000167.1"/>
</dbReference>
<dbReference type="EMBL" id="VIFM01000167">
    <property type="protein sequence ID" value="TQF11849.1"/>
    <property type="molecule type" value="Genomic_DNA"/>
</dbReference>
<accession>A0A540WS67</accession>